<evidence type="ECO:0000259" key="2">
    <source>
        <dbReference type="Pfam" id="PF07859"/>
    </source>
</evidence>
<dbReference type="InterPro" id="IPR013094">
    <property type="entry name" value="AB_hydrolase_3"/>
</dbReference>
<dbReference type="Proteomes" id="UP000179642">
    <property type="component" value="Unassembled WGS sequence"/>
</dbReference>
<reference evidence="3 4" key="1">
    <citation type="submission" date="2016-10" db="EMBL/GenBank/DDBJ databases">
        <title>Genome sequence of Streptomyces sp. MUSC 1.</title>
        <authorList>
            <person name="Lee L.-H."/>
            <person name="Ser H.-L."/>
            <person name="Law J.W.-F."/>
        </authorList>
    </citation>
    <scope>NUCLEOTIDE SEQUENCE [LARGE SCALE GENOMIC DNA]</scope>
    <source>
        <strain evidence="3 4">MUSC 1</strain>
    </source>
</reference>
<dbReference type="InterPro" id="IPR029058">
    <property type="entry name" value="AB_hydrolase_fold"/>
</dbReference>
<dbReference type="RefSeq" id="WP_071381880.1">
    <property type="nucleotide sequence ID" value="NZ_MLYO01000029.1"/>
</dbReference>
<comment type="caution">
    <text evidence="3">The sequence shown here is derived from an EMBL/GenBank/DDBJ whole genome shotgun (WGS) entry which is preliminary data.</text>
</comment>
<dbReference type="OrthoDB" id="128186at2"/>
<dbReference type="Pfam" id="PF07859">
    <property type="entry name" value="Abhydrolase_3"/>
    <property type="match status" value="1"/>
</dbReference>
<proteinExistence type="predicted"/>
<dbReference type="PANTHER" id="PTHR48081">
    <property type="entry name" value="AB HYDROLASE SUPERFAMILY PROTEIN C4A8.06C"/>
    <property type="match status" value="1"/>
</dbReference>
<sequence>MDYGIDPELAAALAAMPKGPNGALLDLSDIPALREQMRTAGERFPAPDPDPRVKIETLSLPREDGSLLDVVMFHPGRADRARPALVYFHAGGQVLGSAHDRVAWAYGAAMALQLDIVLAVVDYRLAPQTPAPGAAEDGYLAYTYLAEHAAENGIDPDRIGLAGASGGGAPATATALMVRDRGARRPRLLSLNYPMLDDRNKTRSSHEIVDLGIWDRRENLCAWAAVLGDRMGAPDVHPYSAPGRATDMTGLPDTFIAVAQLDVFRDENIDFAQRLIAAGVPVDLHVYAHAVHAWDVFAPQSALAKTFEQTWHDYLRRHLHR</sequence>
<evidence type="ECO:0000313" key="4">
    <source>
        <dbReference type="Proteomes" id="UP000179642"/>
    </source>
</evidence>
<evidence type="ECO:0000313" key="3">
    <source>
        <dbReference type="EMBL" id="OIK04386.1"/>
    </source>
</evidence>
<protein>
    <recommendedName>
        <fullName evidence="2">Alpha/beta hydrolase fold-3 domain-containing protein</fullName>
    </recommendedName>
</protein>
<dbReference type="Gene3D" id="3.40.50.1820">
    <property type="entry name" value="alpha/beta hydrolase"/>
    <property type="match status" value="1"/>
</dbReference>
<evidence type="ECO:0000256" key="1">
    <source>
        <dbReference type="ARBA" id="ARBA00022801"/>
    </source>
</evidence>
<dbReference type="InterPro" id="IPR050300">
    <property type="entry name" value="GDXG_lipolytic_enzyme"/>
</dbReference>
<keyword evidence="4" id="KW-1185">Reference proteome</keyword>
<accession>A0A1S2QFY1</accession>
<dbReference type="AlphaFoldDB" id="A0A1S2QFY1"/>
<name>A0A1S2QFY1_9ACTN</name>
<feature type="domain" description="Alpha/beta hydrolase fold-3" evidence="2">
    <location>
        <begin position="85"/>
        <end position="294"/>
    </location>
</feature>
<dbReference type="EMBL" id="MLYO01000029">
    <property type="protein sequence ID" value="OIK04386.1"/>
    <property type="molecule type" value="Genomic_DNA"/>
</dbReference>
<keyword evidence="1" id="KW-0378">Hydrolase</keyword>
<organism evidence="3 4">
    <name type="scientific">Streptomyces monashensis</name>
    <dbReference type="NCBI Taxonomy" id="1678012"/>
    <lineage>
        <taxon>Bacteria</taxon>
        <taxon>Bacillati</taxon>
        <taxon>Actinomycetota</taxon>
        <taxon>Actinomycetes</taxon>
        <taxon>Kitasatosporales</taxon>
        <taxon>Streptomycetaceae</taxon>
        <taxon>Streptomyces</taxon>
    </lineage>
</organism>
<dbReference type="GO" id="GO:0016787">
    <property type="term" value="F:hydrolase activity"/>
    <property type="evidence" value="ECO:0007669"/>
    <property type="project" value="UniProtKB-KW"/>
</dbReference>
<gene>
    <name evidence="3" type="ORF">BIV23_17925</name>
</gene>
<dbReference type="SUPFAM" id="SSF53474">
    <property type="entry name" value="alpha/beta-Hydrolases"/>
    <property type="match status" value="1"/>
</dbReference>
<dbReference type="PANTHER" id="PTHR48081:SF8">
    <property type="entry name" value="ALPHA_BETA HYDROLASE FOLD-3 DOMAIN-CONTAINING PROTEIN-RELATED"/>
    <property type="match status" value="1"/>
</dbReference>